<dbReference type="OrthoDB" id="2139566at2759"/>
<reference evidence="5 6" key="1">
    <citation type="journal article" date="2019" name="Sci. Rep.">
        <title>Comparative genomics of chytrid fungi reveal insights into the obligate biotrophic and pathogenic lifestyle of Synchytrium endobioticum.</title>
        <authorList>
            <person name="van de Vossenberg B.T.L.H."/>
            <person name="Warris S."/>
            <person name="Nguyen H.D.T."/>
            <person name="van Gent-Pelzer M.P.E."/>
            <person name="Joly D.L."/>
            <person name="van de Geest H.C."/>
            <person name="Bonants P.J.M."/>
            <person name="Smith D.S."/>
            <person name="Levesque C.A."/>
            <person name="van der Lee T.A.J."/>
        </authorList>
    </citation>
    <scope>NUCLEOTIDE SEQUENCE [LARGE SCALE GENOMIC DNA]</scope>
    <source>
        <strain evidence="5 6">JEL517</strain>
    </source>
</reference>
<dbReference type="AlphaFoldDB" id="A0A507CF29"/>
<gene>
    <name evidence="5" type="ORF">SmJEL517_g00254</name>
</gene>
<dbReference type="InterPro" id="IPR050342">
    <property type="entry name" value="HMGB"/>
</dbReference>
<dbReference type="PANTHER" id="PTHR48112">
    <property type="entry name" value="HIGH MOBILITY GROUP PROTEIN DSP1"/>
    <property type="match status" value="1"/>
</dbReference>
<evidence type="ECO:0000259" key="4">
    <source>
        <dbReference type="PROSITE" id="PS50118"/>
    </source>
</evidence>
<evidence type="ECO:0000313" key="6">
    <source>
        <dbReference type="Proteomes" id="UP000319731"/>
    </source>
</evidence>
<feature type="domain" description="HMG box" evidence="4">
    <location>
        <begin position="96"/>
        <end position="168"/>
    </location>
</feature>
<accession>A0A507CF29</accession>
<dbReference type="EMBL" id="QEAO01000001">
    <property type="protein sequence ID" value="TPX37968.1"/>
    <property type="molecule type" value="Genomic_DNA"/>
</dbReference>
<keyword evidence="6" id="KW-1185">Reference proteome</keyword>
<dbReference type="InterPro" id="IPR036910">
    <property type="entry name" value="HMG_box_dom_sf"/>
</dbReference>
<feature type="DNA-binding region" description="HMG box" evidence="2">
    <location>
        <begin position="96"/>
        <end position="168"/>
    </location>
</feature>
<dbReference type="Pfam" id="PF00505">
    <property type="entry name" value="HMG_box"/>
    <property type="match status" value="2"/>
</dbReference>
<dbReference type="SUPFAM" id="SSF47095">
    <property type="entry name" value="HMG-box"/>
    <property type="match status" value="2"/>
</dbReference>
<comment type="caution">
    <text evidence="5">The sequence shown here is derived from an EMBL/GenBank/DDBJ whole genome shotgun (WGS) entry which is preliminary data.</text>
</comment>
<feature type="domain" description="HMG box" evidence="4">
    <location>
        <begin position="206"/>
        <end position="282"/>
    </location>
</feature>
<feature type="compositionally biased region" description="Basic residues" evidence="3">
    <location>
        <begin position="307"/>
        <end position="316"/>
    </location>
</feature>
<dbReference type="GO" id="GO:0003677">
    <property type="term" value="F:DNA binding"/>
    <property type="evidence" value="ECO:0007669"/>
    <property type="project" value="UniProtKB-UniRule"/>
</dbReference>
<dbReference type="GO" id="GO:0005634">
    <property type="term" value="C:nucleus"/>
    <property type="evidence" value="ECO:0007669"/>
    <property type="project" value="UniProtKB-UniRule"/>
</dbReference>
<evidence type="ECO:0000256" key="1">
    <source>
        <dbReference type="ARBA" id="ARBA00023125"/>
    </source>
</evidence>
<dbReference type="RefSeq" id="XP_031027683.1">
    <property type="nucleotide sequence ID" value="XM_031166184.1"/>
</dbReference>
<name>A0A507CF29_9FUNG</name>
<dbReference type="Gene3D" id="1.10.30.10">
    <property type="entry name" value="High mobility group box domain"/>
    <property type="match status" value="2"/>
</dbReference>
<proteinExistence type="predicted"/>
<keyword evidence="1 2" id="KW-0238">DNA-binding</keyword>
<sequence length="384" mass="42039">MIVSRLVAGRAVQAAPWWSQSSNVLTRSSTVSVGNHSNYKNVSHGRSLEYRYMATTTTPKDEAGGDHTDKDHQKAAVRKAKVARVQLKALPKSSVPERPPTAYILFAQEVRKQIMDDLTSGESKPTFVQIANAIGKKWKETDESEKEKYSAKASELRKIYDNNLSKYLANRSPLDLVVEQYRTRLLKSLNPAKRSPPRKFKDPNAPAHPLSAYGCFFKEVWASGSDAQTRVLGKSLEGLPVSEAGSLLGATWKKMTDSDKEKYVVMAKKASEEYASAKKAYEGTLLGAREELHETLKEAVAKSPGLKTKRGGRARKSGGAVVKKAKTRATANPTITRKKKTANSAAKSSTKKTKSSSAPAAATKAKKMTTKRVSAGRKRNVVKD</sequence>
<dbReference type="STRING" id="1806994.A0A507CF29"/>
<feature type="DNA-binding region" description="HMG box" evidence="2">
    <location>
        <begin position="206"/>
        <end position="282"/>
    </location>
</feature>
<dbReference type="CDD" id="cd00084">
    <property type="entry name" value="HMG-box_SF"/>
    <property type="match status" value="1"/>
</dbReference>
<dbReference type="Proteomes" id="UP000319731">
    <property type="component" value="Unassembled WGS sequence"/>
</dbReference>
<organism evidence="5 6">
    <name type="scientific">Synchytrium microbalum</name>
    <dbReference type="NCBI Taxonomy" id="1806994"/>
    <lineage>
        <taxon>Eukaryota</taxon>
        <taxon>Fungi</taxon>
        <taxon>Fungi incertae sedis</taxon>
        <taxon>Chytridiomycota</taxon>
        <taxon>Chytridiomycota incertae sedis</taxon>
        <taxon>Chytridiomycetes</taxon>
        <taxon>Synchytriales</taxon>
        <taxon>Synchytriaceae</taxon>
        <taxon>Synchytrium</taxon>
    </lineage>
</organism>
<feature type="compositionally biased region" description="Basic residues" evidence="3">
    <location>
        <begin position="364"/>
        <end position="384"/>
    </location>
</feature>
<evidence type="ECO:0000256" key="3">
    <source>
        <dbReference type="SAM" id="MobiDB-lite"/>
    </source>
</evidence>
<protein>
    <recommendedName>
        <fullName evidence="4">HMG box domain-containing protein</fullName>
    </recommendedName>
</protein>
<dbReference type="PROSITE" id="PS50118">
    <property type="entry name" value="HMG_BOX_2"/>
    <property type="match status" value="2"/>
</dbReference>
<dbReference type="InterPro" id="IPR009071">
    <property type="entry name" value="HMG_box_dom"/>
</dbReference>
<keyword evidence="2" id="KW-0539">Nucleus</keyword>
<evidence type="ECO:0000256" key="2">
    <source>
        <dbReference type="PROSITE-ProRule" id="PRU00267"/>
    </source>
</evidence>
<dbReference type="SMART" id="SM00398">
    <property type="entry name" value="HMG"/>
    <property type="match status" value="2"/>
</dbReference>
<dbReference type="GeneID" id="42001481"/>
<feature type="region of interest" description="Disordered" evidence="3">
    <location>
        <begin position="303"/>
        <end position="384"/>
    </location>
</feature>
<evidence type="ECO:0000313" key="5">
    <source>
        <dbReference type="EMBL" id="TPX37968.1"/>
    </source>
</evidence>